<dbReference type="Proteomes" id="UP000774326">
    <property type="component" value="Unassembled WGS sequence"/>
</dbReference>
<dbReference type="AlphaFoldDB" id="A0A9P8TMI3"/>
<organism evidence="1 2">
    <name type="scientific">Wickerhamomyces pijperi</name>
    <name type="common">Yeast</name>
    <name type="synonym">Pichia pijperi</name>
    <dbReference type="NCBI Taxonomy" id="599730"/>
    <lineage>
        <taxon>Eukaryota</taxon>
        <taxon>Fungi</taxon>
        <taxon>Dikarya</taxon>
        <taxon>Ascomycota</taxon>
        <taxon>Saccharomycotina</taxon>
        <taxon>Saccharomycetes</taxon>
        <taxon>Phaffomycetales</taxon>
        <taxon>Wickerhamomycetaceae</taxon>
        <taxon>Wickerhamomyces</taxon>
    </lineage>
</organism>
<protein>
    <submittedName>
        <fullName evidence="1">Uncharacterized protein</fullName>
    </submittedName>
</protein>
<accession>A0A9P8TMI3</accession>
<name>A0A9P8TMI3_WICPI</name>
<evidence type="ECO:0000313" key="1">
    <source>
        <dbReference type="EMBL" id="KAH3684185.1"/>
    </source>
</evidence>
<proteinExistence type="predicted"/>
<keyword evidence="2" id="KW-1185">Reference proteome</keyword>
<dbReference type="EMBL" id="JAEUBG010002673">
    <property type="protein sequence ID" value="KAH3684185.1"/>
    <property type="molecule type" value="Genomic_DNA"/>
</dbReference>
<reference evidence="1" key="1">
    <citation type="journal article" date="2021" name="Open Biol.">
        <title>Shared evolutionary footprints suggest mitochondrial oxidative damage underlies multiple complex I losses in fungi.</title>
        <authorList>
            <person name="Schikora-Tamarit M.A."/>
            <person name="Marcet-Houben M."/>
            <person name="Nosek J."/>
            <person name="Gabaldon T."/>
        </authorList>
    </citation>
    <scope>NUCLEOTIDE SEQUENCE</scope>
    <source>
        <strain evidence="1">CBS2887</strain>
    </source>
</reference>
<reference evidence="1" key="2">
    <citation type="submission" date="2021-01" db="EMBL/GenBank/DDBJ databases">
        <authorList>
            <person name="Schikora-Tamarit M.A."/>
        </authorList>
    </citation>
    <scope>NUCLEOTIDE SEQUENCE</scope>
    <source>
        <strain evidence="1">CBS2887</strain>
    </source>
</reference>
<gene>
    <name evidence="1" type="ORF">WICPIJ_004828</name>
</gene>
<comment type="caution">
    <text evidence="1">The sequence shown here is derived from an EMBL/GenBank/DDBJ whole genome shotgun (WGS) entry which is preliminary data.</text>
</comment>
<sequence length="124" mass="13950">MPIDSTNLDSSPSVNKAFIWRKKCSGSTNPCLIGRLENLFLIKSMISEKRGMILQTDFPVNSGSFRPKRFLETDSFIERTLKSCVEMRKTPAMYGREWILNLTLESISSITFDATAHGIPNSVS</sequence>
<evidence type="ECO:0000313" key="2">
    <source>
        <dbReference type="Proteomes" id="UP000774326"/>
    </source>
</evidence>